<dbReference type="EnsemblPlants" id="ONIVA06G08710.1">
    <property type="protein sequence ID" value="ONIVA06G08710.1"/>
    <property type="gene ID" value="ONIVA06G08710"/>
</dbReference>
<organism evidence="1">
    <name type="scientific">Oryza nivara</name>
    <name type="common">Indian wild rice</name>
    <name type="synonym">Oryza sativa f. spontanea</name>
    <dbReference type="NCBI Taxonomy" id="4536"/>
    <lineage>
        <taxon>Eukaryota</taxon>
        <taxon>Viridiplantae</taxon>
        <taxon>Streptophyta</taxon>
        <taxon>Embryophyta</taxon>
        <taxon>Tracheophyta</taxon>
        <taxon>Spermatophyta</taxon>
        <taxon>Magnoliopsida</taxon>
        <taxon>Liliopsida</taxon>
        <taxon>Poales</taxon>
        <taxon>Poaceae</taxon>
        <taxon>BOP clade</taxon>
        <taxon>Oryzoideae</taxon>
        <taxon>Oryzeae</taxon>
        <taxon>Oryzinae</taxon>
        <taxon>Oryza</taxon>
    </lineage>
</organism>
<evidence type="ECO:0000313" key="1">
    <source>
        <dbReference type="EnsemblPlants" id="ONIVA06G08710.1"/>
    </source>
</evidence>
<name>A0A0E0HMR8_ORYNI</name>
<dbReference type="Proteomes" id="UP000006591">
    <property type="component" value="Chromosome 6"/>
</dbReference>
<proteinExistence type="predicted"/>
<evidence type="ECO:0000313" key="2">
    <source>
        <dbReference type="Proteomes" id="UP000006591"/>
    </source>
</evidence>
<reference evidence="1" key="2">
    <citation type="submission" date="2018-04" db="EMBL/GenBank/DDBJ databases">
        <title>OnivRS2 (Oryza nivara Reference Sequence Version 2).</title>
        <authorList>
            <person name="Zhang J."/>
            <person name="Kudrna D."/>
            <person name="Lee S."/>
            <person name="Talag J."/>
            <person name="Rajasekar S."/>
            <person name="Welchert J."/>
            <person name="Hsing Y.-I."/>
            <person name="Wing R.A."/>
        </authorList>
    </citation>
    <scope>NUCLEOTIDE SEQUENCE [LARGE SCALE GENOMIC DNA]</scope>
    <source>
        <strain evidence="1">SL10</strain>
    </source>
</reference>
<dbReference type="HOGENOM" id="CLU_2709038_0_0_1"/>
<sequence length="73" mass="8500">MVDDFSSFKNRHFVDTVWMEENCYLISSGALRDSSATPSLSLDARFVDHSVWMHASWMRGPVHFDVIFNLNKF</sequence>
<accession>A0A0E0HMR8</accession>
<reference evidence="1" key="1">
    <citation type="submission" date="2015-04" db="UniProtKB">
        <authorList>
            <consortium name="EnsemblPlants"/>
        </authorList>
    </citation>
    <scope>IDENTIFICATION</scope>
    <source>
        <strain evidence="1">SL10</strain>
    </source>
</reference>
<dbReference type="AlphaFoldDB" id="A0A0E0HMR8"/>
<keyword evidence="2" id="KW-1185">Reference proteome</keyword>
<protein>
    <submittedName>
        <fullName evidence="1">Uncharacterized protein</fullName>
    </submittedName>
</protein>
<dbReference type="Gramene" id="ONIVA06G08710.1">
    <property type="protein sequence ID" value="ONIVA06G08710.1"/>
    <property type="gene ID" value="ONIVA06G08710"/>
</dbReference>